<dbReference type="STRING" id="1848.SAMN05443637_103110"/>
<protein>
    <recommendedName>
        <fullName evidence="1">Amine oxidase domain-containing protein</fullName>
    </recommendedName>
</protein>
<dbReference type="OrthoDB" id="5792777at2"/>
<dbReference type="Gene3D" id="3.50.50.60">
    <property type="entry name" value="FAD/NAD(P)-binding domain"/>
    <property type="match status" value="1"/>
</dbReference>
<dbReference type="PANTHER" id="PTHR16128">
    <property type="entry name" value="FAD/NAD(P)-BINDING OXIDOREDUCTASE FAMILY PROTEIN"/>
    <property type="match status" value="1"/>
</dbReference>
<dbReference type="SUPFAM" id="SSF51905">
    <property type="entry name" value="FAD/NAD(P)-binding domain"/>
    <property type="match status" value="1"/>
</dbReference>
<name>A0A1M6Q641_PSETH</name>
<dbReference type="InterPro" id="IPR002937">
    <property type="entry name" value="Amino_oxidase"/>
</dbReference>
<accession>A0A1M6Q641</accession>
<keyword evidence="3" id="KW-1185">Reference proteome</keyword>
<gene>
    <name evidence="2" type="ORF">SAMN05443637_103110</name>
</gene>
<feature type="domain" description="Amine oxidase" evidence="1">
    <location>
        <begin position="93"/>
        <end position="283"/>
    </location>
</feature>
<evidence type="ECO:0000313" key="3">
    <source>
        <dbReference type="Proteomes" id="UP000184363"/>
    </source>
</evidence>
<dbReference type="Gene3D" id="3.90.660.10">
    <property type="match status" value="1"/>
</dbReference>
<dbReference type="EMBL" id="FRAP01000003">
    <property type="protein sequence ID" value="SHK15593.1"/>
    <property type="molecule type" value="Genomic_DNA"/>
</dbReference>
<evidence type="ECO:0000259" key="1">
    <source>
        <dbReference type="Pfam" id="PF01593"/>
    </source>
</evidence>
<dbReference type="InterPro" id="IPR036188">
    <property type="entry name" value="FAD/NAD-bd_sf"/>
</dbReference>
<dbReference type="GO" id="GO:0016491">
    <property type="term" value="F:oxidoreductase activity"/>
    <property type="evidence" value="ECO:0007669"/>
    <property type="project" value="InterPro"/>
</dbReference>
<dbReference type="AlphaFoldDB" id="A0A1M6Q641"/>
<reference evidence="2 3" key="1">
    <citation type="submission" date="2016-11" db="EMBL/GenBank/DDBJ databases">
        <authorList>
            <person name="Jaros S."/>
            <person name="Januszkiewicz K."/>
            <person name="Wedrychowicz H."/>
        </authorList>
    </citation>
    <scope>NUCLEOTIDE SEQUENCE [LARGE SCALE GENOMIC DNA]</scope>
    <source>
        <strain evidence="2 3">DSM 43832</strain>
    </source>
</reference>
<dbReference type="PRINTS" id="PR00419">
    <property type="entry name" value="ADXRDTASE"/>
</dbReference>
<organism evidence="2 3">
    <name type="scientific">Pseudonocardia thermophila</name>
    <dbReference type="NCBI Taxonomy" id="1848"/>
    <lineage>
        <taxon>Bacteria</taxon>
        <taxon>Bacillati</taxon>
        <taxon>Actinomycetota</taxon>
        <taxon>Actinomycetes</taxon>
        <taxon>Pseudonocardiales</taxon>
        <taxon>Pseudonocardiaceae</taxon>
        <taxon>Pseudonocardia</taxon>
    </lineage>
</organism>
<evidence type="ECO:0000313" key="2">
    <source>
        <dbReference type="EMBL" id="SHK15593.1"/>
    </source>
</evidence>
<dbReference type="PANTHER" id="PTHR16128:SF5">
    <property type="entry name" value="FAD_NAD(P)-BINDING OXIDOREDUCTASE FAMILY PROTEIN"/>
    <property type="match status" value="1"/>
</dbReference>
<dbReference type="RefSeq" id="WP_073455661.1">
    <property type="nucleotide sequence ID" value="NZ_CALGVN010000033.1"/>
</dbReference>
<dbReference type="Pfam" id="PF13450">
    <property type="entry name" value="NAD_binding_8"/>
    <property type="match status" value="1"/>
</dbReference>
<dbReference type="Pfam" id="PF01593">
    <property type="entry name" value="Amino_oxidase"/>
    <property type="match status" value="1"/>
</dbReference>
<dbReference type="Proteomes" id="UP000184363">
    <property type="component" value="Unassembled WGS sequence"/>
</dbReference>
<sequence>MHVVVIGAGIAGIACARALADAGVSVQVRERADRVGGRMSAPELDGRPVDLGAAYFTVRDEGFAAVADRWRRRGLARPWTDTLDVFEGGTRIAAPGPMRWAAPGGLASLVADLAEGLDVRLGRAVRSVGPGPVVDGERADAVVLAMPDPQALALADLPALRDRRWRPVLAVAMRFARREWSPFPAAFVNRHPLLTSIADDGDRRGDGAPVLVAHATGGAPDAVVAAVRELLGVPEPVAVHAHHWPHAAPVGERAEPFLLTGDGVGVAGDGWGSSRIETAWRSGSLLGKTLAERLSRG</sequence>
<proteinExistence type="predicted"/>